<comment type="subunit">
    <text evidence="2">Heterodimer of SbcC and SbcD.</text>
</comment>
<evidence type="ECO:0000313" key="8">
    <source>
        <dbReference type="Proteomes" id="UP000243650"/>
    </source>
</evidence>
<dbReference type="EMBL" id="PVNS01000015">
    <property type="protein sequence ID" value="PRO64480.1"/>
    <property type="molecule type" value="Genomic_DNA"/>
</dbReference>
<dbReference type="GO" id="GO:0006302">
    <property type="term" value="P:double-strand break repair"/>
    <property type="evidence" value="ECO:0007669"/>
    <property type="project" value="InterPro"/>
</dbReference>
<proteinExistence type="inferred from homology"/>
<dbReference type="GO" id="GO:0004527">
    <property type="term" value="F:exonuclease activity"/>
    <property type="evidence" value="ECO:0007669"/>
    <property type="project" value="UniProtKB-KW"/>
</dbReference>
<feature type="coiled-coil region" evidence="4">
    <location>
        <begin position="799"/>
        <end position="850"/>
    </location>
</feature>
<organism evidence="7 8">
    <name type="scientific">Alkalicoccus urumqiensis</name>
    <name type="common">Bacillus urumqiensis</name>
    <dbReference type="NCBI Taxonomy" id="1548213"/>
    <lineage>
        <taxon>Bacteria</taxon>
        <taxon>Bacillati</taxon>
        <taxon>Bacillota</taxon>
        <taxon>Bacilli</taxon>
        <taxon>Bacillales</taxon>
        <taxon>Bacillaceae</taxon>
        <taxon>Alkalicoccus</taxon>
    </lineage>
</organism>
<feature type="region of interest" description="Disordered" evidence="5">
    <location>
        <begin position="693"/>
        <end position="747"/>
    </location>
</feature>
<keyword evidence="7" id="KW-0378">Hydrolase</keyword>
<reference evidence="7 8" key="1">
    <citation type="submission" date="2018-03" db="EMBL/GenBank/DDBJ databases">
        <title>Bacillus urumqiensis sp. nov., a moderately haloalkaliphilic bacterium isolated from a salt lake.</title>
        <authorList>
            <person name="Zhao B."/>
            <person name="Liao Z."/>
        </authorList>
    </citation>
    <scope>NUCLEOTIDE SEQUENCE [LARGE SCALE GENOMIC DNA]</scope>
    <source>
        <strain evidence="7 8">BZ-SZ-XJ18</strain>
    </source>
</reference>
<feature type="compositionally biased region" description="Basic and acidic residues" evidence="5">
    <location>
        <begin position="309"/>
        <end position="362"/>
    </location>
</feature>
<dbReference type="SUPFAM" id="SSF52540">
    <property type="entry name" value="P-loop containing nucleoside triphosphate hydrolases"/>
    <property type="match status" value="1"/>
</dbReference>
<dbReference type="InterPro" id="IPR038729">
    <property type="entry name" value="Rad50/SbcC_AAA"/>
</dbReference>
<gene>
    <name evidence="7" type="ORF">C6I21_14225</name>
</gene>
<dbReference type="GO" id="GO:0016887">
    <property type="term" value="F:ATP hydrolysis activity"/>
    <property type="evidence" value="ECO:0007669"/>
    <property type="project" value="InterPro"/>
</dbReference>
<dbReference type="Gene3D" id="3.40.50.300">
    <property type="entry name" value="P-loop containing nucleotide triphosphate hydrolases"/>
    <property type="match status" value="2"/>
</dbReference>
<comment type="similarity">
    <text evidence="1">Belongs to the SMC family. SbcC subfamily.</text>
</comment>
<name>A0A2P6MDY3_ALKUR</name>
<feature type="compositionally biased region" description="Basic and acidic residues" evidence="5">
    <location>
        <begin position="723"/>
        <end position="742"/>
    </location>
</feature>
<accession>A0A2P6MDY3</accession>
<keyword evidence="8" id="KW-1185">Reference proteome</keyword>
<dbReference type="Pfam" id="PF13476">
    <property type="entry name" value="AAA_23"/>
    <property type="match status" value="1"/>
</dbReference>
<keyword evidence="4" id="KW-0175">Coiled coil</keyword>
<feature type="compositionally biased region" description="Basic and acidic residues" evidence="5">
    <location>
        <begin position="762"/>
        <end position="774"/>
    </location>
</feature>
<dbReference type="RefSeq" id="WP_105960144.1">
    <property type="nucleotide sequence ID" value="NZ_PVNS01000015.1"/>
</dbReference>
<dbReference type="PANTHER" id="PTHR32114:SF2">
    <property type="entry name" value="ABC TRANSPORTER ABCH.3"/>
    <property type="match status" value="1"/>
</dbReference>
<evidence type="ECO:0000259" key="6">
    <source>
        <dbReference type="Pfam" id="PF13476"/>
    </source>
</evidence>
<dbReference type="InterPro" id="IPR027417">
    <property type="entry name" value="P-loop_NTPase"/>
</dbReference>
<evidence type="ECO:0000256" key="4">
    <source>
        <dbReference type="SAM" id="Coils"/>
    </source>
</evidence>
<dbReference type="Pfam" id="PF13558">
    <property type="entry name" value="SbcC_Walker_B"/>
    <property type="match status" value="1"/>
</dbReference>
<keyword evidence="7" id="KW-0540">Nuclease</keyword>
<dbReference type="PANTHER" id="PTHR32114">
    <property type="entry name" value="ABC TRANSPORTER ABCH.3"/>
    <property type="match status" value="1"/>
</dbReference>
<evidence type="ECO:0000313" key="7">
    <source>
        <dbReference type="EMBL" id="PRO64480.1"/>
    </source>
</evidence>
<dbReference type="OrthoDB" id="9795626at2"/>
<evidence type="ECO:0000256" key="1">
    <source>
        <dbReference type="ARBA" id="ARBA00006930"/>
    </source>
</evidence>
<keyword evidence="7" id="KW-0269">Exonuclease</keyword>
<evidence type="ECO:0000256" key="3">
    <source>
        <dbReference type="ARBA" id="ARBA00013368"/>
    </source>
</evidence>
<sequence>MKPIQLTMTAFGPYKEQEVISFDELNGHRLFIISGKTGAGKTTLFDGICFALFGSASGEDRGEPRMMRSQFAPDELHTSVEFTFELRGLRYRLLRQMPHVKQGNKSATGEKYEFFECTDDGEVPCVDRQMVSEINEKVRRLIGLTEDQFKQIVMLPQGEFRKLLTSDTENKEGILRRLFQTEPYQWFSAKMNERRTAVKQELTTVQDRLKQQYSHLQEAVPEREDSPLHRVLQQENRLSSQVSEALGAEAAHYETRAAEARGKAAEKEKEYDRALHAYHDAKQINAQFDSLKEKEAEAEKLQAEAPAVEAKKKELQEAEKAASIRVYDEQRRSAREDEKAKQEAEQRARKTSEAAEARRKTAEAVYEEEAGRQEERETAAQKLHQYEELLPVVAAADEAKQKLNEQAGAIRRQTEEQTARKEQMQSVQKELDQLRADIRTTETETSQLAGKQRTLQEKKETGTLFRKYMNKAEAAGTLEKQAAEKRAAADQEKAVFQRVERAWVQGRAAVLAGHLHDGEACPVCGSTEHPEKAAAGDDVPSEEAYDEARQKLQSVQQEALQVEAELASVRRERDEAAEELPSFSFDSYAEARQQFDVLLEEATALQKDVQRLEQRAGELTQMRERREEKEQTLAGLQTKAEEAAKTLQQLEIDYASGRSEYEAKISRLPEALRTETALQAEIDTWKQTKQELERRWQAAQKEQSEAAQNEAGAAASSKAAAAQRDEAEGRRKQAEEQFENARRSAGFESDAAYSGALLSEAEQERRKQEIDTHASRTAAVQQQTAELRRTLADKEPHDLDAFQAKLEALKEEAAEAKARWTNDEALVTLLENAREKLAATAGEIEAKEKQAAVIEDVYDTVRGQNSKKISFERYVQIEFLENIIAAANERLHRMTAGQFQLVRSDRQESRGKQSGLSLDVYDAYTGQNRDVKTLSGGEKFNASLSMALGMSDVIQSYQGGIQIDTMFIDEGFGSLDEESLHKVMDTLIDLQKSGRLIGVISHVQEMKTVFPAVLNVTKAPDGHSSTRFVVT</sequence>
<feature type="compositionally biased region" description="Basic and acidic residues" evidence="5">
    <location>
        <begin position="369"/>
        <end position="379"/>
    </location>
</feature>
<feature type="region of interest" description="Disordered" evidence="5">
    <location>
        <begin position="297"/>
        <end position="379"/>
    </location>
</feature>
<dbReference type="AlphaFoldDB" id="A0A2P6MDY3"/>
<feature type="region of interest" description="Disordered" evidence="5">
    <location>
        <begin position="760"/>
        <end position="785"/>
    </location>
</feature>
<protein>
    <recommendedName>
        <fullName evidence="3">Nuclease SbcCD subunit C</fullName>
    </recommendedName>
</protein>
<feature type="coiled-coil region" evidence="4">
    <location>
        <begin position="393"/>
        <end position="444"/>
    </location>
</feature>
<feature type="domain" description="Rad50/SbcC-type AAA" evidence="6">
    <location>
        <begin position="5"/>
        <end position="214"/>
    </location>
</feature>
<comment type="caution">
    <text evidence="7">The sequence shown here is derived from an EMBL/GenBank/DDBJ whole genome shotgun (WGS) entry which is preliminary data.</text>
</comment>
<dbReference type="Proteomes" id="UP000243650">
    <property type="component" value="Unassembled WGS sequence"/>
</dbReference>
<feature type="compositionally biased region" description="Low complexity" evidence="5">
    <location>
        <begin position="697"/>
        <end position="722"/>
    </location>
</feature>
<evidence type="ECO:0000256" key="5">
    <source>
        <dbReference type="SAM" id="MobiDB-lite"/>
    </source>
</evidence>
<evidence type="ECO:0000256" key="2">
    <source>
        <dbReference type="ARBA" id="ARBA00011322"/>
    </source>
</evidence>